<feature type="transmembrane region" description="Helical" evidence="5">
    <location>
        <begin position="247"/>
        <end position="267"/>
    </location>
</feature>
<evidence type="ECO:0000313" key="7">
    <source>
        <dbReference type="EMBL" id="KAI5063814.1"/>
    </source>
</evidence>
<keyword evidence="5" id="KW-1133">Transmembrane helix</keyword>
<dbReference type="Gene3D" id="1.20.58.70">
    <property type="match status" value="1"/>
</dbReference>
<dbReference type="GO" id="GO:0031201">
    <property type="term" value="C:SNARE complex"/>
    <property type="evidence" value="ECO:0007669"/>
    <property type="project" value="TreeGrafter"/>
</dbReference>
<keyword evidence="2" id="KW-0813">Transport</keyword>
<evidence type="ECO:0000259" key="6">
    <source>
        <dbReference type="PROSITE" id="PS50192"/>
    </source>
</evidence>
<reference evidence="7" key="1">
    <citation type="submission" date="2021-01" db="EMBL/GenBank/DDBJ databases">
        <title>Adiantum capillus-veneris genome.</title>
        <authorList>
            <person name="Fang Y."/>
            <person name="Liao Q."/>
        </authorList>
    </citation>
    <scope>NUCLEOTIDE SEQUENCE</scope>
    <source>
        <strain evidence="7">H3</strain>
        <tissue evidence="7">Leaf</tissue>
    </source>
</reference>
<feature type="domain" description="T-SNARE coiled-coil homology" evidence="6">
    <location>
        <begin position="175"/>
        <end position="237"/>
    </location>
</feature>
<dbReference type="GO" id="GO:0006906">
    <property type="term" value="P:vesicle fusion"/>
    <property type="evidence" value="ECO:0007669"/>
    <property type="project" value="TreeGrafter"/>
</dbReference>
<evidence type="ECO:0000313" key="8">
    <source>
        <dbReference type="Proteomes" id="UP000886520"/>
    </source>
</evidence>
<feature type="region of interest" description="Disordered" evidence="4">
    <location>
        <begin position="1"/>
        <end position="20"/>
    </location>
</feature>
<keyword evidence="5" id="KW-0812">Transmembrane</keyword>
<comment type="caution">
    <text evidence="7">The sequence shown here is derived from an EMBL/GenBank/DDBJ whole genome shotgun (WGS) entry which is preliminary data.</text>
</comment>
<dbReference type="PANTHER" id="PTHR19957:SF398">
    <property type="entry name" value="SYNTAXIN-23"/>
    <property type="match status" value="1"/>
</dbReference>
<dbReference type="GO" id="GO:0000149">
    <property type="term" value="F:SNARE binding"/>
    <property type="evidence" value="ECO:0007669"/>
    <property type="project" value="TreeGrafter"/>
</dbReference>
<dbReference type="FunFam" id="1.20.5.110:FF:000035">
    <property type="entry name" value="Syntaxin-22 like"/>
    <property type="match status" value="1"/>
</dbReference>
<dbReference type="CDD" id="cd15840">
    <property type="entry name" value="SNARE_Qa"/>
    <property type="match status" value="1"/>
</dbReference>
<dbReference type="Proteomes" id="UP000886520">
    <property type="component" value="Chromosome 20"/>
</dbReference>
<keyword evidence="2" id="KW-0653">Protein transport</keyword>
<dbReference type="SMART" id="SM00397">
    <property type="entry name" value="t_SNARE"/>
    <property type="match status" value="1"/>
</dbReference>
<proteinExistence type="inferred from homology"/>
<dbReference type="GO" id="GO:0048278">
    <property type="term" value="P:vesicle docking"/>
    <property type="evidence" value="ECO:0007669"/>
    <property type="project" value="TreeGrafter"/>
</dbReference>
<dbReference type="GO" id="GO:0005484">
    <property type="term" value="F:SNAP receptor activity"/>
    <property type="evidence" value="ECO:0007669"/>
    <property type="project" value="InterPro"/>
</dbReference>
<dbReference type="PANTHER" id="PTHR19957">
    <property type="entry name" value="SYNTAXIN"/>
    <property type="match status" value="1"/>
</dbReference>
<dbReference type="Gene3D" id="1.20.5.110">
    <property type="match status" value="1"/>
</dbReference>
<dbReference type="SUPFAM" id="SSF47661">
    <property type="entry name" value="t-snare proteins"/>
    <property type="match status" value="1"/>
</dbReference>
<evidence type="ECO:0000256" key="2">
    <source>
        <dbReference type="ARBA" id="ARBA00022927"/>
    </source>
</evidence>
<accession>A0A9D4U971</accession>
<protein>
    <recommendedName>
        <fullName evidence="6">t-SNARE coiled-coil homology domain-containing protein</fullName>
    </recommendedName>
</protein>
<dbReference type="PROSITE" id="PS50192">
    <property type="entry name" value="T_SNARE"/>
    <property type="match status" value="1"/>
</dbReference>
<dbReference type="PROSITE" id="PS00914">
    <property type="entry name" value="SYNTAXIN"/>
    <property type="match status" value="1"/>
</dbReference>
<keyword evidence="8" id="KW-1185">Reference proteome</keyword>
<gene>
    <name evidence="7" type="ORF">GOP47_0020484</name>
</gene>
<dbReference type="EMBL" id="JABFUD020000020">
    <property type="protein sequence ID" value="KAI5063814.1"/>
    <property type="molecule type" value="Genomic_DNA"/>
</dbReference>
<dbReference type="InterPro" id="IPR006012">
    <property type="entry name" value="Syntaxin/epimorphin_CS"/>
</dbReference>
<organism evidence="7 8">
    <name type="scientific">Adiantum capillus-veneris</name>
    <name type="common">Maidenhair fern</name>
    <dbReference type="NCBI Taxonomy" id="13818"/>
    <lineage>
        <taxon>Eukaryota</taxon>
        <taxon>Viridiplantae</taxon>
        <taxon>Streptophyta</taxon>
        <taxon>Embryophyta</taxon>
        <taxon>Tracheophyta</taxon>
        <taxon>Polypodiopsida</taxon>
        <taxon>Polypodiidae</taxon>
        <taxon>Polypodiales</taxon>
        <taxon>Pteridineae</taxon>
        <taxon>Pteridaceae</taxon>
        <taxon>Vittarioideae</taxon>
        <taxon>Adiantum</taxon>
    </lineage>
</organism>
<dbReference type="Pfam" id="PF14523">
    <property type="entry name" value="Syntaxin_2"/>
    <property type="match status" value="1"/>
</dbReference>
<dbReference type="AlphaFoldDB" id="A0A9D4U971"/>
<evidence type="ECO:0000256" key="5">
    <source>
        <dbReference type="SAM" id="Phobius"/>
    </source>
</evidence>
<dbReference type="InterPro" id="IPR006011">
    <property type="entry name" value="Syntaxin_N"/>
</dbReference>
<comment type="similarity">
    <text evidence="1 3">Belongs to the syntaxin family.</text>
</comment>
<dbReference type="InterPro" id="IPR045242">
    <property type="entry name" value="Syntaxin"/>
</dbReference>
<dbReference type="GO" id="GO:0012505">
    <property type="term" value="C:endomembrane system"/>
    <property type="evidence" value="ECO:0007669"/>
    <property type="project" value="TreeGrafter"/>
</dbReference>
<dbReference type="GO" id="GO:0006886">
    <property type="term" value="P:intracellular protein transport"/>
    <property type="evidence" value="ECO:0007669"/>
    <property type="project" value="InterPro"/>
</dbReference>
<dbReference type="SMART" id="SM00503">
    <property type="entry name" value="SynN"/>
    <property type="match status" value="1"/>
</dbReference>
<evidence type="ECO:0000256" key="1">
    <source>
        <dbReference type="ARBA" id="ARBA00009063"/>
    </source>
</evidence>
<sequence length="268" mass="29758">MSFQELVSRRDEQQQQQQDPRQSLAAVIFQINTAVSNFRRLVNSLGTPKDNAQLRLKLHNIRQHIGNLTEETSATLKAVCESDHANKVNRGRQIANAKLAKDFQAVIKEFQSVQRAAAQLETSYKPFVPQVVVSSSYGGGQRTLAEQSNEEEQALLVEHRRQELLAVDNERLFNEALIEERSQGIEAVQQQIVEVHEIFKDLSVLVHEQGVMIDDIEENIGSSHSAAVQANRQLSKAADSQKSSSSLVCLLLVIFGAALIIAIIVLAV</sequence>
<dbReference type="InterPro" id="IPR000727">
    <property type="entry name" value="T_SNARE_dom"/>
</dbReference>
<name>A0A9D4U971_ADICA</name>
<dbReference type="InterPro" id="IPR010989">
    <property type="entry name" value="SNARE"/>
</dbReference>
<evidence type="ECO:0000256" key="4">
    <source>
        <dbReference type="SAM" id="MobiDB-lite"/>
    </source>
</evidence>
<dbReference type="Pfam" id="PF05739">
    <property type="entry name" value="SNARE"/>
    <property type="match status" value="1"/>
</dbReference>
<keyword evidence="5" id="KW-0472">Membrane</keyword>
<dbReference type="OrthoDB" id="364348at2759"/>
<evidence type="ECO:0000256" key="3">
    <source>
        <dbReference type="RuleBase" id="RU003858"/>
    </source>
</evidence>